<name>A0A0B0MLB5_GOSAR</name>
<sequence>MFISYKLQHTVFYLDNIFNF</sequence>
<evidence type="ECO:0000313" key="2">
    <source>
        <dbReference type="Proteomes" id="UP000032142"/>
    </source>
</evidence>
<dbReference type="Proteomes" id="UP000032142">
    <property type="component" value="Unassembled WGS sequence"/>
</dbReference>
<accession>A0A0B0MLB5</accession>
<gene>
    <name evidence="1" type="ORF">F383_23107</name>
</gene>
<protein>
    <submittedName>
        <fullName evidence="1">Uncharacterized protein</fullName>
    </submittedName>
</protein>
<reference evidence="2" key="1">
    <citation type="submission" date="2014-09" db="EMBL/GenBank/DDBJ databases">
        <authorList>
            <person name="Mudge J."/>
            <person name="Ramaraj T."/>
            <person name="Lindquist I.E."/>
            <person name="Bharti A.K."/>
            <person name="Sundararajan A."/>
            <person name="Cameron C.T."/>
            <person name="Woodward J.E."/>
            <person name="May G.D."/>
            <person name="Brubaker C."/>
            <person name="Broadhvest J."/>
            <person name="Wilkins T.A."/>
        </authorList>
    </citation>
    <scope>NUCLEOTIDE SEQUENCE</scope>
    <source>
        <strain evidence="2">cv. AKA8401</strain>
    </source>
</reference>
<dbReference type="AlphaFoldDB" id="A0A0B0MLB5"/>
<keyword evidence="2" id="KW-1185">Reference proteome</keyword>
<organism evidence="1 2">
    <name type="scientific">Gossypium arboreum</name>
    <name type="common">Tree cotton</name>
    <name type="synonym">Gossypium nanking</name>
    <dbReference type="NCBI Taxonomy" id="29729"/>
    <lineage>
        <taxon>Eukaryota</taxon>
        <taxon>Viridiplantae</taxon>
        <taxon>Streptophyta</taxon>
        <taxon>Embryophyta</taxon>
        <taxon>Tracheophyta</taxon>
        <taxon>Spermatophyta</taxon>
        <taxon>Magnoliopsida</taxon>
        <taxon>eudicotyledons</taxon>
        <taxon>Gunneridae</taxon>
        <taxon>Pentapetalae</taxon>
        <taxon>rosids</taxon>
        <taxon>malvids</taxon>
        <taxon>Malvales</taxon>
        <taxon>Malvaceae</taxon>
        <taxon>Malvoideae</taxon>
        <taxon>Gossypium</taxon>
    </lineage>
</organism>
<evidence type="ECO:0000313" key="1">
    <source>
        <dbReference type="EMBL" id="KHG01575.1"/>
    </source>
</evidence>
<comment type="caution">
    <text evidence="1">The sequence shown here is derived from an EMBL/GenBank/DDBJ whole genome shotgun (WGS) entry which is preliminary data.</text>
</comment>
<proteinExistence type="predicted"/>
<dbReference type="EMBL" id="JRRC01201203">
    <property type="protein sequence ID" value="KHG01575.1"/>
    <property type="molecule type" value="Genomic_DNA"/>
</dbReference>